<dbReference type="CDD" id="cd07914">
    <property type="entry name" value="IGPD"/>
    <property type="match status" value="1"/>
</dbReference>
<dbReference type="FunFam" id="3.30.230.40:FF:000001">
    <property type="entry name" value="Imidazoleglycerol-phosphate dehydratase HisB"/>
    <property type="match status" value="1"/>
</dbReference>
<dbReference type="PROSITE" id="PS00955">
    <property type="entry name" value="IGP_DEHYDRATASE_2"/>
    <property type="match status" value="1"/>
</dbReference>
<comment type="catalytic activity">
    <reaction evidence="6 7">
        <text>D-erythro-1-(imidazol-4-yl)glycerol 3-phosphate = 3-(imidazol-4-yl)-2-oxopropyl phosphate + H2O</text>
        <dbReference type="Rhea" id="RHEA:11040"/>
        <dbReference type="ChEBI" id="CHEBI:15377"/>
        <dbReference type="ChEBI" id="CHEBI:57766"/>
        <dbReference type="ChEBI" id="CHEBI:58278"/>
        <dbReference type="EC" id="4.2.1.19"/>
    </reaction>
</comment>
<dbReference type="HAMAP" id="MF_00076">
    <property type="entry name" value="HisB"/>
    <property type="match status" value="1"/>
</dbReference>
<dbReference type="GO" id="GO:0004424">
    <property type="term" value="F:imidazoleglycerol-phosphate dehydratase activity"/>
    <property type="evidence" value="ECO:0007669"/>
    <property type="project" value="UniProtKB-UniRule"/>
</dbReference>
<dbReference type="InterPro" id="IPR000807">
    <property type="entry name" value="ImidazoleglycerolP_deHydtase"/>
</dbReference>
<dbReference type="GO" id="GO:0000105">
    <property type="term" value="P:L-histidine biosynthetic process"/>
    <property type="evidence" value="ECO:0007669"/>
    <property type="project" value="UniProtKB-UniRule"/>
</dbReference>
<evidence type="ECO:0000256" key="7">
    <source>
        <dbReference type="RuleBase" id="RU000599"/>
    </source>
</evidence>
<evidence type="ECO:0000256" key="2">
    <source>
        <dbReference type="ARBA" id="ARBA00016664"/>
    </source>
</evidence>
<name>A0A926EPH6_9FIRM</name>
<evidence type="ECO:0000313" key="9">
    <source>
        <dbReference type="Proteomes" id="UP000623678"/>
    </source>
</evidence>
<dbReference type="PROSITE" id="PS00954">
    <property type="entry name" value="IGP_DEHYDRATASE_1"/>
    <property type="match status" value="1"/>
</dbReference>
<sequence>MRECSINRVTKETYIDLALNLDGKGKFNGSTGIGFFDHMLSAFSVHSGFDLDLKMTGDLQVDCHHSVEDVGIVLGQAFAKILEDKSAIARFGSFYVPMDESLAFCALDISGRSFLAFDCTFTNPSVGEFDCCMTKEFFQAFAYNAGITLHIKLLAGDNDHHKIEGIFKAVAHALKIAVAPNDGGILSSKGVL</sequence>
<dbReference type="RefSeq" id="WP_262394127.1">
    <property type="nucleotide sequence ID" value="NZ_JACRTD010000001.1"/>
</dbReference>
<evidence type="ECO:0000256" key="6">
    <source>
        <dbReference type="HAMAP-Rule" id="MF_00076"/>
    </source>
</evidence>
<evidence type="ECO:0000256" key="4">
    <source>
        <dbReference type="ARBA" id="ARBA00023102"/>
    </source>
</evidence>
<keyword evidence="3 6" id="KW-0028">Amino-acid biosynthesis</keyword>
<dbReference type="InterPro" id="IPR020568">
    <property type="entry name" value="Ribosomal_Su5_D2-typ_SF"/>
</dbReference>
<dbReference type="Pfam" id="PF00475">
    <property type="entry name" value="IGPD"/>
    <property type="match status" value="1"/>
</dbReference>
<dbReference type="EC" id="4.2.1.19" evidence="6 7"/>
<proteinExistence type="inferred from homology"/>
<dbReference type="InterPro" id="IPR020565">
    <property type="entry name" value="ImidazoleglycerP_deHydtase_CS"/>
</dbReference>
<keyword evidence="6" id="KW-0963">Cytoplasm</keyword>
<evidence type="ECO:0000313" key="8">
    <source>
        <dbReference type="EMBL" id="MBC8584302.1"/>
    </source>
</evidence>
<comment type="similarity">
    <text evidence="6 7">Belongs to the imidazoleglycerol-phosphate dehydratase family.</text>
</comment>
<dbReference type="SUPFAM" id="SSF54211">
    <property type="entry name" value="Ribosomal protein S5 domain 2-like"/>
    <property type="match status" value="2"/>
</dbReference>
<accession>A0A926EPH6</accession>
<dbReference type="PANTHER" id="PTHR23133:SF2">
    <property type="entry name" value="IMIDAZOLEGLYCEROL-PHOSPHATE DEHYDRATASE"/>
    <property type="match status" value="1"/>
</dbReference>
<dbReference type="AlphaFoldDB" id="A0A926EPH6"/>
<reference evidence="8" key="1">
    <citation type="submission" date="2020-08" db="EMBL/GenBank/DDBJ databases">
        <title>Genome public.</title>
        <authorList>
            <person name="Liu C."/>
            <person name="Sun Q."/>
        </authorList>
    </citation>
    <scope>NUCLEOTIDE SEQUENCE</scope>
    <source>
        <strain evidence="8">NSJ-64</strain>
    </source>
</reference>
<evidence type="ECO:0000256" key="3">
    <source>
        <dbReference type="ARBA" id="ARBA00022605"/>
    </source>
</evidence>
<dbReference type="FunFam" id="3.30.230.40:FF:000003">
    <property type="entry name" value="Imidazoleglycerol-phosphate dehydratase HisB"/>
    <property type="match status" value="1"/>
</dbReference>
<dbReference type="NCBIfam" id="NF002111">
    <property type="entry name" value="PRK00951.2-1"/>
    <property type="match status" value="1"/>
</dbReference>
<evidence type="ECO:0000256" key="5">
    <source>
        <dbReference type="ARBA" id="ARBA00023239"/>
    </source>
</evidence>
<gene>
    <name evidence="6 8" type="primary">hisB</name>
    <name evidence="8" type="ORF">H8705_01735</name>
</gene>
<dbReference type="InterPro" id="IPR038494">
    <property type="entry name" value="IGPD_sf"/>
</dbReference>
<protein>
    <recommendedName>
        <fullName evidence="2 6">Imidazoleglycerol-phosphate dehydratase</fullName>
        <shortName evidence="6">IGPD</shortName>
        <ecNumber evidence="6 7">4.2.1.19</ecNumber>
    </recommendedName>
</protein>
<dbReference type="PANTHER" id="PTHR23133">
    <property type="entry name" value="IMIDAZOLEGLYCEROL-PHOSPHATE DEHYDRATASE HIS7"/>
    <property type="match status" value="1"/>
</dbReference>
<dbReference type="EMBL" id="JACRTD010000001">
    <property type="protein sequence ID" value="MBC8584302.1"/>
    <property type="molecule type" value="Genomic_DNA"/>
</dbReference>
<dbReference type="NCBIfam" id="NF002114">
    <property type="entry name" value="PRK00951.2-4"/>
    <property type="match status" value="1"/>
</dbReference>
<dbReference type="Proteomes" id="UP000623678">
    <property type="component" value="Unassembled WGS sequence"/>
</dbReference>
<dbReference type="Gene3D" id="3.30.230.40">
    <property type="entry name" value="Imidazole glycerol phosphate dehydratase, domain 1"/>
    <property type="match status" value="2"/>
</dbReference>
<keyword evidence="4 6" id="KW-0368">Histidine biosynthesis</keyword>
<evidence type="ECO:0000256" key="1">
    <source>
        <dbReference type="ARBA" id="ARBA00005047"/>
    </source>
</evidence>
<dbReference type="GO" id="GO:0005737">
    <property type="term" value="C:cytoplasm"/>
    <property type="evidence" value="ECO:0007669"/>
    <property type="project" value="UniProtKB-SubCell"/>
</dbReference>
<keyword evidence="9" id="KW-1185">Reference proteome</keyword>
<comment type="pathway">
    <text evidence="1 6 7">Amino-acid biosynthesis; L-histidine biosynthesis; L-histidine from 5-phospho-alpha-D-ribose 1-diphosphate: step 6/9.</text>
</comment>
<comment type="caution">
    <text evidence="8">The sequence shown here is derived from an EMBL/GenBank/DDBJ whole genome shotgun (WGS) entry which is preliminary data.</text>
</comment>
<keyword evidence="5 6" id="KW-0456">Lyase</keyword>
<organism evidence="8 9">
    <name type="scientific">Youxingia wuxianensis</name>
    <dbReference type="NCBI Taxonomy" id="2763678"/>
    <lineage>
        <taxon>Bacteria</taxon>
        <taxon>Bacillati</taxon>
        <taxon>Bacillota</taxon>
        <taxon>Clostridia</taxon>
        <taxon>Eubacteriales</taxon>
        <taxon>Oscillospiraceae</taxon>
        <taxon>Youxingia</taxon>
    </lineage>
</organism>
<comment type="subcellular location">
    <subcellularLocation>
        <location evidence="6 7">Cytoplasm</location>
    </subcellularLocation>
</comment>